<reference evidence="1 2" key="1">
    <citation type="journal article" date="2008" name="Virology">
        <title>Genome sequence of the lytic bacteriophage P1201 from Corynebacterium glutamicum NCHU 87078: Evolutionary relationships to phages from Corynebacterineae.</title>
        <authorList>
            <person name="Chen C.L."/>
            <person name="Pan T.Y."/>
            <person name="Kan S.C."/>
            <person name="Kuan Y.C."/>
            <person name="Hong L.Y."/>
            <person name="Chiu K.R."/>
            <person name="Sheu C.S."/>
            <person name="Yang J.S."/>
            <person name="Hsu W.H."/>
            <person name="Hu H.Y."/>
        </authorList>
    </citation>
    <scope>NUCLEOTIDE SEQUENCE</scope>
</reference>
<dbReference type="Gene3D" id="1.10.30.50">
    <property type="match status" value="1"/>
</dbReference>
<dbReference type="GeneID" id="5745493"/>
<name>A7IY97_9CAUD</name>
<evidence type="ECO:0000313" key="2">
    <source>
        <dbReference type="Proteomes" id="UP000002414"/>
    </source>
</evidence>
<evidence type="ECO:0000313" key="1">
    <source>
        <dbReference type="EMBL" id="ABF57480.1"/>
    </source>
</evidence>
<dbReference type="KEGG" id="vg:5745493"/>
<protein>
    <submittedName>
        <fullName evidence="1">Putative small terminase</fullName>
    </submittedName>
</protein>
<organism evidence="1 2">
    <name type="scientific">Corynebacterium phage P1201</name>
    <dbReference type="NCBI Taxonomy" id="384848"/>
    <lineage>
        <taxon>Viruses</taxon>
        <taxon>Duplodnaviria</taxon>
        <taxon>Heunggongvirae</taxon>
        <taxon>Uroviricota</taxon>
        <taxon>Caudoviricetes</taxon>
        <taxon>Zierdtviridae</taxon>
        <taxon>Toshachvirinae</taxon>
        <taxon>Chunghsingvirus</taxon>
        <taxon>Chunghsingvirus P1201</taxon>
        <taxon>Corynebacterium virus P1201</taxon>
    </lineage>
</organism>
<dbReference type="RefSeq" id="YP_001468928.1">
    <property type="nucleotide sequence ID" value="NC_009816.1"/>
</dbReference>
<dbReference type="EMBL" id="DQ499600">
    <property type="protein sequence ID" value="ABF57480.1"/>
    <property type="molecule type" value="Genomic_DNA"/>
</dbReference>
<keyword evidence="2" id="KW-1185">Reference proteome</keyword>
<accession>A7IY97</accession>
<dbReference type="OrthoDB" id="13911at10239"/>
<dbReference type="Proteomes" id="UP000002414">
    <property type="component" value="Segment"/>
</dbReference>
<sequence length="80" mass="9545">MCGERANDVDHIQELSTFSHEDLWKANLPSNLQLLCDKHHKKKNKEFAKEKRPEMFVYDHSVSPRANKKRRMRIEGYGIY</sequence>
<proteinExistence type="predicted"/>